<dbReference type="PIRSF" id="PIRSF005900">
    <property type="entry name" value="Dps"/>
    <property type="match status" value="1"/>
</dbReference>
<dbReference type="OrthoDB" id="9797023at2"/>
<accession>A0A8D4UWE5</accession>
<feature type="domain" description="Ferritin/DPS" evidence="3">
    <location>
        <begin position="3"/>
        <end position="141"/>
    </location>
</feature>
<dbReference type="Pfam" id="PF00210">
    <property type="entry name" value="Ferritin"/>
    <property type="match status" value="1"/>
</dbReference>
<dbReference type="Gene3D" id="1.20.1260.10">
    <property type="match status" value="1"/>
</dbReference>
<dbReference type="CDD" id="cd01043">
    <property type="entry name" value="DPS"/>
    <property type="match status" value="1"/>
</dbReference>
<dbReference type="InterPro" id="IPR002177">
    <property type="entry name" value="DPS_DNA-bd"/>
</dbReference>
<evidence type="ECO:0000313" key="4">
    <source>
        <dbReference type="EMBL" id="BBK26236.1"/>
    </source>
</evidence>
<dbReference type="PRINTS" id="PR01346">
    <property type="entry name" value="HELNAPAPROT"/>
</dbReference>
<dbReference type="PANTHER" id="PTHR42932">
    <property type="entry name" value="GENERAL STRESS PROTEIN 20U"/>
    <property type="match status" value="1"/>
</dbReference>
<evidence type="ECO:0000313" key="5">
    <source>
        <dbReference type="Proteomes" id="UP000320585"/>
    </source>
</evidence>
<dbReference type="GO" id="GO:0008199">
    <property type="term" value="F:ferric iron binding"/>
    <property type="evidence" value="ECO:0007669"/>
    <property type="project" value="InterPro"/>
</dbReference>
<evidence type="ECO:0000256" key="2">
    <source>
        <dbReference type="RuleBase" id="RU003875"/>
    </source>
</evidence>
<evidence type="ECO:0000256" key="1">
    <source>
        <dbReference type="ARBA" id="ARBA00009497"/>
    </source>
</evidence>
<protein>
    <submittedName>
        <fullName evidence="4">DNA starvation/stationary phase protection protein</fullName>
    </submittedName>
</protein>
<comment type="similarity">
    <text evidence="1 2">Belongs to the Dps family.</text>
</comment>
<organism evidence="4 5">
    <name type="scientific">Dialister hominis</name>
    <dbReference type="NCBI Taxonomy" id="2582419"/>
    <lineage>
        <taxon>Bacteria</taxon>
        <taxon>Bacillati</taxon>
        <taxon>Bacillota</taxon>
        <taxon>Negativicutes</taxon>
        <taxon>Veillonellales</taxon>
        <taxon>Veillonellaceae</taxon>
        <taxon>Dialister</taxon>
    </lineage>
</organism>
<sequence>MEKELNKLLADLVVEYHKLQSFHWYLKGYHFFDDHAKLEEYYDEVAEIVDGVAENMLKLGLKPESTMKGFLALSSIEEAKNKEVTSEEAYESVLKDFKYLLDEVKSVKALADKDDVYVTSNLMDDYIEFFSKANWMVGQEIKRPHFPGQDNK</sequence>
<dbReference type="RefSeq" id="WP_108850229.1">
    <property type="nucleotide sequence ID" value="NZ_AP019697.1"/>
</dbReference>
<dbReference type="InterPro" id="IPR008331">
    <property type="entry name" value="Ferritin_DPS_dom"/>
</dbReference>
<dbReference type="InterPro" id="IPR009078">
    <property type="entry name" value="Ferritin-like_SF"/>
</dbReference>
<dbReference type="KEGG" id="dho:Dia5BBH33_21710"/>
<dbReference type="AlphaFoldDB" id="A0A8D4UWE5"/>
<gene>
    <name evidence="4" type="ORF">Dia5BBH33_21710</name>
</gene>
<dbReference type="EMBL" id="AP019697">
    <property type="protein sequence ID" value="BBK26236.1"/>
    <property type="molecule type" value="Genomic_DNA"/>
</dbReference>
<evidence type="ECO:0000259" key="3">
    <source>
        <dbReference type="Pfam" id="PF00210"/>
    </source>
</evidence>
<keyword evidence="5" id="KW-1185">Reference proteome</keyword>
<dbReference type="Proteomes" id="UP000320585">
    <property type="component" value="Chromosome"/>
</dbReference>
<dbReference type="SUPFAM" id="SSF47240">
    <property type="entry name" value="Ferritin-like"/>
    <property type="match status" value="1"/>
</dbReference>
<proteinExistence type="inferred from homology"/>
<name>A0A8D4UWE5_9FIRM</name>
<dbReference type="PANTHER" id="PTHR42932:SF1">
    <property type="entry name" value="GENERAL STRESS PROTEIN 20U"/>
    <property type="match status" value="1"/>
</dbReference>
<dbReference type="InterPro" id="IPR012347">
    <property type="entry name" value="Ferritin-like"/>
</dbReference>
<dbReference type="GeneID" id="92717358"/>
<reference evidence="5" key="1">
    <citation type="submission" date="2019-05" db="EMBL/GenBank/DDBJ databases">
        <title>Complete genome sequencing of Dialister sp. strain 5BBH33.</title>
        <authorList>
            <person name="Sakamoto M."/>
            <person name="Murakami T."/>
            <person name="Mori H."/>
        </authorList>
    </citation>
    <scope>NUCLEOTIDE SEQUENCE [LARGE SCALE GENOMIC DNA]</scope>
    <source>
        <strain evidence="5">5BBH33</strain>
    </source>
</reference>